<reference evidence="7 8" key="1">
    <citation type="submission" date="2017-03" db="EMBL/GenBank/DDBJ databases">
        <title>WGS assembly of Porphyra umbilicalis.</title>
        <authorList>
            <person name="Brawley S.H."/>
            <person name="Blouin N.A."/>
            <person name="Ficko-Blean E."/>
            <person name="Wheeler G.L."/>
            <person name="Lohr M."/>
            <person name="Goodson H.V."/>
            <person name="Jenkins J.W."/>
            <person name="Blaby-Haas C.E."/>
            <person name="Helliwell K.E."/>
            <person name="Chan C."/>
            <person name="Marriage T."/>
            <person name="Bhattacharya D."/>
            <person name="Klein A.S."/>
            <person name="Badis Y."/>
            <person name="Brodie J."/>
            <person name="Cao Y."/>
            <person name="Collen J."/>
            <person name="Dittami S.M."/>
            <person name="Gachon C.M."/>
            <person name="Green B.R."/>
            <person name="Karpowicz S."/>
            <person name="Kim J.W."/>
            <person name="Kudahl U."/>
            <person name="Lin S."/>
            <person name="Michel G."/>
            <person name="Mittag M."/>
            <person name="Olson B.J."/>
            <person name="Pangilinan J."/>
            <person name="Peng Y."/>
            <person name="Qiu H."/>
            <person name="Shu S."/>
            <person name="Singer J.T."/>
            <person name="Smith A.G."/>
            <person name="Sprecher B.N."/>
            <person name="Wagner V."/>
            <person name="Wang W."/>
            <person name="Wang Z.-Y."/>
            <person name="Yan J."/>
            <person name="Yarish C."/>
            <person name="Zoeuner-Riek S."/>
            <person name="Zhuang Y."/>
            <person name="Zou Y."/>
            <person name="Lindquist E.A."/>
            <person name="Grimwood J."/>
            <person name="Barry K."/>
            <person name="Rokhsar D.S."/>
            <person name="Schmutz J."/>
            <person name="Stiller J.W."/>
            <person name="Grossman A.R."/>
            <person name="Prochnik S.E."/>
        </authorList>
    </citation>
    <scope>NUCLEOTIDE SEQUENCE [LARGE SCALE GENOMIC DNA]</scope>
    <source>
        <strain evidence="7">4086291</strain>
    </source>
</reference>
<evidence type="ECO:0000313" key="8">
    <source>
        <dbReference type="Proteomes" id="UP000218209"/>
    </source>
</evidence>
<protein>
    <recommendedName>
        <fullName evidence="9">Protein kinase domain-containing protein</fullName>
    </recommendedName>
</protein>
<feature type="compositionally biased region" description="Gly residues" evidence="4">
    <location>
        <begin position="31"/>
        <end position="41"/>
    </location>
</feature>
<evidence type="ECO:0008006" key="9">
    <source>
        <dbReference type="Google" id="ProtNLM"/>
    </source>
</evidence>
<dbReference type="InterPro" id="IPR017441">
    <property type="entry name" value="Protein_kinase_ATP_BS"/>
</dbReference>
<dbReference type="AlphaFoldDB" id="A0A1X6NKC4"/>
<name>A0A1X6NKC4_PORUM</name>
<dbReference type="SUPFAM" id="SSF56112">
    <property type="entry name" value="Protein kinase-like (PK-like)"/>
    <property type="match status" value="1"/>
</dbReference>
<evidence type="ECO:0000256" key="3">
    <source>
        <dbReference type="PROSITE-ProRule" id="PRU10141"/>
    </source>
</evidence>
<dbReference type="SUPFAM" id="SSF50729">
    <property type="entry name" value="PH domain-like"/>
    <property type="match status" value="1"/>
</dbReference>
<accession>A0A1X6NKC4</accession>
<dbReference type="PROSITE" id="PS50011">
    <property type="entry name" value="PROTEIN_KINASE_DOM"/>
    <property type="match status" value="1"/>
</dbReference>
<feature type="compositionally biased region" description="Pro residues" evidence="4">
    <location>
        <begin position="456"/>
        <end position="472"/>
    </location>
</feature>
<evidence type="ECO:0000313" key="7">
    <source>
        <dbReference type="EMBL" id="OSX69069.1"/>
    </source>
</evidence>
<feature type="domain" description="PH" evidence="5">
    <location>
        <begin position="48"/>
        <end position="138"/>
    </location>
</feature>
<evidence type="ECO:0000256" key="4">
    <source>
        <dbReference type="SAM" id="MobiDB-lite"/>
    </source>
</evidence>
<evidence type="ECO:0000256" key="1">
    <source>
        <dbReference type="ARBA" id="ARBA00022741"/>
    </source>
</evidence>
<evidence type="ECO:0000259" key="5">
    <source>
        <dbReference type="PROSITE" id="PS50003"/>
    </source>
</evidence>
<dbReference type="InterPro" id="IPR011009">
    <property type="entry name" value="Kinase-like_dom_sf"/>
</dbReference>
<dbReference type="CDD" id="cd05117">
    <property type="entry name" value="STKc_CAMK"/>
    <property type="match status" value="1"/>
</dbReference>
<feature type="compositionally biased region" description="Polar residues" evidence="4">
    <location>
        <begin position="16"/>
        <end position="28"/>
    </location>
</feature>
<dbReference type="GO" id="GO:0005524">
    <property type="term" value="F:ATP binding"/>
    <property type="evidence" value="ECO:0007669"/>
    <property type="project" value="UniProtKB-UniRule"/>
</dbReference>
<dbReference type="GO" id="GO:0004672">
    <property type="term" value="F:protein kinase activity"/>
    <property type="evidence" value="ECO:0007669"/>
    <property type="project" value="InterPro"/>
</dbReference>
<feature type="region of interest" description="Disordered" evidence="4">
    <location>
        <begin position="1"/>
        <end position="48"/>
    </location>
</feature>
<dbReference type="Pfam" id="PF00069">
    <property type="entry name" value="Pkinase"/>
    <property type="match status" value="1"/>
</dbReference>
<keyword evidence="8" id="KW-1185">Reference proteome</keyword>
<dbReference type="Gene3D" id="2.30.29.30">
    <property type="entry name" value="Pleckstrin-homology domain (PH domain)/Phosphotyrosine-binding domain (PTB)"/>
    <property type="match status" value="1"/>
</dbReference>
<dbReference type="Proteomes" id="UP000218209">
    <property type="component" value="Unassembled WGS sequence"/>
</dbReference>
<dbReference type="SMART" id="SM00220">
    <property type="entry name" value="S_TKc"/>
    <property type="match status" value="1"/>
</dbReference>
<evidence type="ECO:0000259" key="6">
    <source>
        <dbReference type="PROSITE" id="PS50011"/>
    </source>
</evidence>
<dbReference type="Gene3D" id="1.10.510.10">
    <property type="entry name" value="Transferase(Phosphotransferase) domain 1"/>
    <property type="match status" value="1"/>
</dbReference>
<dbReference type="InterPro" id="IPR011993">
    <property type="entry name" value="PH-like_dom_sf"/>
</dbReference>
<keyword evidence="2 3" id="KW-0067">ATP-binding</keyword>
<proteinExistence type="predicted"/>
<dbReference type="EMBL" id="KV919816">
    <property type="protein sequence ID" value="OSX69069.1"/>
    <property type="molecule type" value="Genomic_DNA"/>
</dbReference>
<keyword evidence="1 3" id="KW-0547">Nucleotide-binding</keyword>
<gene>
    <name evidence="7" type="ORF">BU14_1905s0001</name>
</gene>
<organism evidence="7 8">
    <name type="scientific">Porphyra umbilicalis</name>
    <name type="common">Purple laver</name>
    <name type="synonym">Red alga</name>
    <dbReference type="NCBI Taxonomy" id="2786"/>
    <lineage>
        <taxon>Eukaryota</taxon>
        <taxon>Rhodophyta</taxon>
        <taxon>Bangiophyceae</taxon>
        <taxon>Bangiales</taxon>
        <taxon>Bangiaceae</taxon>
        <taxon>Porphyra</taxon>
    </lineage>
</organism>
<dbReference type="InterPro" id="IPR000719">
    <property type="entry name" value="Prot_kinase_dom"/>
</dbReference>
<dbReference type="OrthoDB" id="40902at2759"/>
<dbReference type="PANTHER" id="PTHR24347">
    <property type="entry name" value="SERINE/THREONINE-PROTEIN KINASE"/>
    <property type="match status" value="1"/>
</dbReference>
<sequence>MSDFGSDGAELGAVPSQPSASTPSTRSGHSVFGGGSKGEAGGRPLPGKRAMAGYLYKEGKRLRNRSRRFLIATDEVLAQAPKEGAAPSWTVSREEAHVFPGERPLELIVATPRRTVSYYAEDTAEQVRWLRALRSSLSLLTDFYVVGHQIGKGSYGEVFLGHDIITHEPCAVKVIKKNPFNRKQKKFIERESAIMKTVDNDYIVKTLDVFETDGADGTLTIVSEYCGGGELFDLIIASQCFTEDKARHIMQQVLLGVGYLHSRGIVHRDIKPENILACSTEWPLNVKLTDFGLSNFIDGDSSCHDNALLSHVGTSYYISPEILGKKGYGPPVDLWACGVVLYIMLCGRFPFFGKTDVEYVQSLHRGPNMTGPDWDAVSETGRAFLTALLSLDPKRRLSAAAALDHDWMLEGSDALQKNLSTPQLMGSVDYAAAAAADGTVAPVATVGRRAAAVRRAPPPPSPPPPGAPPARGVPPNGALPAGGPPRPPPAGRVGGAKAAAAAAAVSPTGVAPAPAADGMEEVAAGTAALSV</sequence>
<dbReference type="InterPro" id="IPR001849">
    <property type="entry name" value="PH_domain"/>
</dbReference>
<feature type="binding site" evidence="3">
    <location>
        <position position="177"/>
    </location>
    <ligand>
        <name>ATP</name>
        <dbReference type="ChEBI" id="CHEBI:30616"/>
    </ligand>
</feature>
<feature type="domain" description="Protein kinase" evidence="6">
    <location>
        <begin position="144"/>
        <end position="408"/>
    </location>
</feature>
<evidence type="ECO:0000256" key="2">
    <source>
        <dbReference type="ARBA" id="ARBA00022840"/>
    </source>
</evidence>
<dbReference type="PROSITE" id="PS00107">
    <property type="entry name" value="PROTEIN_KINASE_ATP"/>
    <property type="match status" value="1"/>
</dbReference>
<dbReference type="FunFam" id="1.10.510.10:FF:000571">
    <property type="entry name" value="Maternal embryonic leucine zipper kinase"/>
    <property type="match status" value="1"/>
</dbReference>
<feature type="region of interest" description="Disordered" evidence="4">
    <location>
        <begin position="450"/>
        <end position="496"/>
    </location>
</feature>
<dbReference type="PROSITE" id="PS50003">
    <property type="entry name" value="PH_DOMAIN"/>
    <property type="match status" value="1"/>
</dbReference>